<evidence type="ECO:0000313" key="2">
    <source>
        <dbReference type="EMBL" id="ODA28496.1"/>
    </source>
</evidence>
<evidence type="ECO:0000313" key="3">
    <source>
        <dbReference type="Proteomes" id="UP000094828"/>
    </source>
</evidence>
<dbReference type="AlphaFoldDB" id="A0A1C3E5H1"/>
<keyword evidence="1" id="KW-0732">Signal</keyword>
<protein>
    <recommendedName>
        <fullName evidence="4">Cytochrome c domain-containing protein</fullName>
    </recommendedName>
</protein>
<keyword evidence="3" id="KW-1185">Reference proteome</keyword>
<organism evidence="2 3">
    <name type="scientific">Planctopirus hydrillae</name>
    <dbReference type="NCBI Taxonomy" id="1841610"/>
    <lineage>
        <taxon>Bacteria</taxon>
        <taxon>Pseudomonadati</taxon>
        <taxon>Planctomycetota</taxon>
        <taxon>Planctomycetia</taxon>
        <taxon>Planctomycetales</taxon>
        <taxon>Planctomycetaceae</taxon>
        <taxon>Planctopirus</taxon>
    </lineage>
</organism>
<dbReference type="EMBL" id="LYDR01000152">
    <property type="protein sequence ID" value="ODA28496.1"/>
    <property type="molecule type" value="Genomic_DNA"/>
</dbReference>
<sequence length="117" mass="12361">MRLTWISLACCTAIAALVSGNSAEARPPYLAAFKETYANLADKAAESKCMVCHFGESKKNKNDYGKAMTTALGATNVKDTEAIKAALKKVESEKSSTEGKTFGDLIKAGELPGKNPA</sequence>
<feature type="signal peptide" evidence="1">
    <location>
        <begin position="1"/>
        <end position="25"/>
    </location>
</feature>
<name>A0A1C3E5H1_9PLAN</name>
<evidence type="ECO:0008006" key="4">
    <source>
        <dbReference type="Google" id="ProtNLM"/>
    </source>
</evidence>
<dbReference type="OrthoDB" id="286143at2"/>
<dbReference type="RefSeq" id="WP_068851671.1">
    <property type="nucleotide sequence ID" value="NZ_LYDR01000152.1"/>
</dbReference>
<gene>
    <name evidence="2" type="ORF">A6X21_12340</name>
</gene>
<feature type="chain" id="PRO_5008672880" description="Cytochrome c domain-containing protein" evidence="1">
    <location>
        <begin position="26"/>
        <end position="117"/>
    </location>
</feature>
<proteinExistence type="predicted"/>
<accession>A0A1C3E5H1</accession>
<reference evidence="2 3" key="1">
    <citation type="submission" date="2016-05" db="EMBL/GenBank/DDBJ databases">
        <title>Genomic and physiological characterization of Planctopirus sp. isolated from fresh water lake.</title>
        <authorList>
            <person name="Subhash Y."/>
            <person name="Ramana C."/>
        </authorList>
    </citation>
    <scope>NUCLEOTIDE SEQUENCE [LARGE SCALE GENOMIC DNA]</scope>
    <source>
        <strain evidence="2 3">JC280</strain>
    </source>
</reference>
<dbReference type="Proteomes" id="UP000094828">
    <property type="component" value="Unassembled WGS sequence"/>
</dbReference>
<comment type="caution">
    <text evidence="2">The sequence shown here is derived from an EMBL/GenBank/DDBJ whole genome shotgun (WGS) entry which is preliminary data.</text>
</comment>
<evidence type="ECO:0000256" key="1">
    <source>
        <dbReference type="SAM" id="SignalP"/>
    </source>
</evidence>